<evidence type="ECO:0000313" key="12">
    <source>
        <dbReference type="EMBL" id="BAU33172.1"/>
    </source>
</evidence>
<dbReference type="AlphaFoldDB" id="A0A0U5BBP0"/>
<evidence type="ECO:0000259" key="10">
    <source>
        <dbReference type="Pfam" id="PF02879"/>
    </source>
</evidence>
<dbReference type="SUPFAM" id="SSF53738">
    <property type="entry name" value="Phosphoglucomutase, first 3 domains"/>
    <property type="match status" value="3"/>
</dbReference>
<dbReference type="PROSITE" id="PS00710">
    <property type="entry name" value="PGM_PMM"/>
    <property type="match status" value="1"/>
</dbReference>
<comment type="cofactor">
    <cofactor evidence="1">
        <name>Mg(2+)</name>
        <dbReference type="ChEBI" id="CHEBI:18420"/>
    </cofactor>
</comment>
<feature type="domain" description="Alpha-D-phosphohexomutase alpha/beta/alpha" evidence="10">
    <location>
        <begin position="234"/>
        <end position="317"/>
    </location>
</feature>
<dbReference type="GO" id="GO:0006166">
    <property type="term" value="P:purine ribonucleoside salvage"/>
    <property type="evidence" value="ECO:0007669"/>
    <property type="project" value="TreeGrafter"/>
</dbReference>
<dbReference type="Gene3D" id="3.30.310.50">
    <property type="entry name" value="Alpha-D-phosphohexomutase, C-terminal domain"/>
    <property type="match status" value="1"/>
</dbReference>
<reference evidence="12 13" key="2">
    <citation type="submission" date="2016-01" db="EMBL/GenBank/DDBJ databases">
        <title>Microcella alkaliphila JAM AC0309 whole genome shotgun sequence.</title>
        <authorList>
            <person name="Kurata A."/>
            <person name="Hirose Y."/>
            <person name="Kishimoto N."/>
            <person name="Kobayashi T."/>
        </authorList>
    </citation>
    <scope>NUCLEOTIDE SEQUENCE [LARGE SCALE GENOMIC DNA]</scope>
    <source>
        <strain evidence="12 13">JAM AC0309</strain>
    </source>
</reference>
<dbReference type="KEGG" id="malk:MalAC0309_2330"/>
<dbReference type="OrthoDB" id="9806956at2"/>
<dbReference type="InterPro" id="IPR036900">
    <property type="entry name" value="A-D-PHexomutase_C_sf"/>
</dbReference>
<evidence type="ECO:0000256" key="7">
    <source>
        <dbReference type="RuleBase" id="RU004326"/>
    </source>
</evidence>
<dbReference type="GO" id="GO:0005975">
    <property type="term" value="P:carbohydrate metabolic process"/>
    <property type="evidence" value="ECO:0007669"/>
    <property type="project" value="InterPro"/>
</dbReference>
<evidence type="ECO:0000256" key="5">
    <source>
        <dbReference type="ARBA" id="ARBA00022842"/>
    </source>
</evidence>
<dbReference type="InterPro" id="IPR005843">
    <property type="entry name" value="A-D-PHexomutase_C"/>
</dbReference>
<proteinExistence type="inferred from homology"/>
<dbReference type="Pfam" id="PF00408">
    <property type="entry name" value="PGM_PMM_IV"/>
    <property type="match status" value="1"/>
</dbReference>
<evidence type="ECO:0000259" key="9">
    <source>
        <dbReference type="Pfam" id="PF02878"/>
    </source>
</evidence>
<evidence type="ECO:0000256" key="3">
    <source>
        <dbReference type="ARBA" id="ARBA00022553"/>
    </source>
</evidence>
<keyword evidence="3" id="KW-0597">Phosphoprotein</keyword>
<dbReference type="Pfam" id="PF02880">
    <property type="entry name" value="PGM_PMM_III"/>
    <property type="match status" value="1"/>
</dbReference>
<protein>
    <submittedName>
        <fullName evidence="12">Phosphomannomutase</fullName>
    </submittedName>
</protein>
<dbReference type="Pfam" id="PF02878">
    <property type="entry name" value="PGM_PMM_I"/>
    <property type="match status" value="1"/>
</dbReference>
<dbReference type="Gene3D" id="3.40.120.10">
    <property type="entry name" value="Alpha-D-Glucose-1,6-Bisphosphate, subunit A, domain 3"/>
    <property type="match status" value="3"/>
</dbReference>
<dbReference type="PANTHER" id="PTHR45745">
    <property type="entry name" value="PHOSPHOMANNOMUTASE 45A"/>
    <property type="match status" value="1"/>
</dbReference>
<gene>
    <name evidence="12" type="primary">cpsG</name>
    <name evidence="12" type="ORF">MalAC0309_2330</name>
</gene>
<evidence type="ECO:0000259" key="11">
    <source>
        <dbReference type="Pfam" id="PF02880"/>
    </source>
</evidence>
<dbReference type="InterPro" id="IPR016055">
    <property type="entry name" value="A-D-PHexomutase_a/b/a-I/II/III"/>
</dbReference>
<dbReference type="RefSeq" id="WP_096422835.1">
    <property type="nucleotide sequence ID" value="NZ_AP017315.1"/>
</dbReference>
<feature type="domain" description="Alpha-D-phosphohexomutase C-terminal" evidence="8">
    <location>
        <begin position="475"/>
        <end position="546"/>
    </location>
</feature>
<keyword evidence="5 7" id="KW-0460">Magnesium</keyword>
<comment type="similarity">
    <text evidence="2 7">Belongs to the phosphohexose mutase family.</text>
</comment>
<dbReference type="InterPro" id="IPR005846">
    <property type="entry name" value="A-D-PHexomutase_a/b/a-III"/>
</dbReference>
<reference evidence="13" key="1">
    <citation type="submission" date="2015-12" db="EMBL/GenBank/DDBJ databases">
        <authorList>
            <person name="Shamseldin A."/>
            <person name="Moawad H."/>
            <person name="Abd El-Rahim W.M."/>
            <person name="Sadowsky M.J."/>
        </authorList>
    </citation>
    <scope>NUCLEOTIDE SEQUENCE [LARGE SCALE GENOMIC DNA]</scope>
    <source>
        <strain evidence="13">JAM AC0309</strain>
    </source>
</reference>
<dbReference type="GO" id="GO:0000287">
    <property type="term" value="F:magnesium ion binding"/>
    <property type="evidence" value="ECO:0007669"/>
    <property type="project" value="InterPro"/>
</dbReference>
<dbReference type="GO" id="GO:0008973">
    <property type="term" value="F:phosphopentomutase activity"/>
    <property type="evidence" value="ECO:0007669"/>
    <property type="project" value="TreeGrafter"/>
</dbReference>
<dbReference type="PANTHER" id="PTHR45745:SF1">
    <property type="entry name" value="PHOSPHOGLUCOMUTASE 2B-RELATED"/>
    <property type="match status" value="1"/>
</dbReference>
<dbReference type="InterPro" id="IPR005845">
    <property type="entry name" value="A-D-PHexomutase_a/b/a-II"/>
</dbReference>
<dbReference type="InterPro" id="IPR016066">
    <property type="entry name" value="A-D-PHexomutase_CS"/>
</dbReference>
<dbReference type="Pfam" id="PF02879">
    <property type="entry name" value="PGM_PMM_II"/>
    <property type="match status" value="1"/>
</dbReference>
<sequence>MTHLDSAKAWREQDPDPVTRAELDALITAAEDGDVAATAELADRFDTRLAFGTAGLRGELGAGSNRMNRVLVSQAAAGFARFLLARESHPSVVIGYDGRVNSDVFARDTAEIMAGAGVRAILLPRLLPTPVLAFAVRHLGVSAGVMVTASHNPPRDNGYKVYLGGADQGSQIVAPVDGEIHAAILEVANSTTVDLIPRSTHYETAEDDIVEAYVVATAGIAGESSAPGATPRIPVPFTYTAMHGVGYETSRAVFDRAGFAEPTVVVEQRDPDGAFPTVAFPNPEEPGAMDLAEATASAAGSQLIIAHDPDADRLAVAIPDATSATGWRRLTGNEVGTLLGWRAAEREVARGGTGTLAASIVSSPALVAIADHFGLPYRDTLTGFKWVSRVENLAFGYEEALGYLVNPQSIRDKDGISASTEFLAMAGELAAEGRTVADRLREADEVFGAFASSQVSVRVTELAAIGRIMASIRDARPTAIGGIPVTQTDDFANGFGDFGPSDILRFWMDGGSRVIVRPSGTEPKVKVYIDAVSHDGTAEQRRAAAEATVAALTAGAQELLAE</sequence>
<keyword evidence="4 7" id="KW-0479">Metal-binding</keyword>
<feature type="domain" description="Alpha-D-phosphohexomutase alpha/beta/alpha" evidence="9">
    <location>
        <begin position="49"/>
        <end position="185"/>
    </location>
</feature>
<evidence type="ECO:0000256" key="6">
    <source>
        <dbReference type="ARBA" id="ARBA00023235"/>
    </source>
</evidence>
<evidence type="ECO:0000256" key="1">
    <source>
        <dbReference type="ARBA" id="ARBA00001946"/>
    </source>
</evidence>
<accession>A0A0U5BBP0</accession>
<feature type="domain" description="Alpha-D-phosphohexomutase alpha/beta/alpha" evidence="11">
    <location>
        <begin position="332"/>
        <end position="440"/>
    </location>
</feature>
<dbReference type="SUPFAM" id="SSF55957">
    <property type="entry name" value="Phosphoglucomutase, C-terminal domain"/>
    <property type="match status" value="1"/>
</dbReference>
<evidence type="ECO:0000256" key="2">
    <source>
        <dbReference type="ARBA" id="ARBA00010231"/>
    </source>
</evidence>
<organism evidence="12 13">
    <name type="scientific">Microcella alkaliphila</name>
    <dbReference type="NCBI Taxonomy" id="279828"/>
    <lineage>
        <taxon>Bacteria</taxon>
        <taxon>Bacillati</taxon>
        <taxon>Actinomycetota</taxon>
        <taxon>Actinomycetes</taxon>
        <taxon>Micrococcales</taxon>
        <taxon>Microbacteriaceae</taxon>
        <taxon>Microcella</taxon>
    </lineage>
</organism>
<evidence type="ECO:0000259" key="8">
    <source>
        <dbReference type="Pfam" id="PF00408"/>
    </source>
</evidence>
<keyword evidence="6" id="KW-0413">Isomerase</keyword>
<evidence type="ECO:0000313" key="13">
    <source>
        <dbReference type="Proteomes" id="UP000218965"/>
    </source>
</evidence>
<dbReference type="Proteomes" id="UP000218965">
    <property type="component" value="Chromosome"/>
</dbReference>
<name>A0A0U5BBP0_9MICO</name>
<dbReference type="EMBL" id="AP017315">
    <property type="protein sequence ID" value="BAU33172.1"/>
    <property type="molecule type" value="Genomic_DNA"/>
</dbReference>
<dbReference type="InterPro" id="IPR005844">
    <property type="entry name" value="A-D-PHexomutase_a/b/a-I"/>
</dbReference>
<evidence type="ECO:0000256" key="4">
    <source>
        <dbReference type="ARBA" id="ARBA00022723"/>
    </source>
</evidence>
<dbReference type="CDD" id="cd05799">
    <property type="entry name" value="PGM2"/>
    <property type="match status" value="1"/>
</dbReference>